<accession>A0ABP8LLI2</accession>
<dbReference type="InterPro" id="IPR032710">
    <property type="entry name" value="NTF2-like_dom_sf"/>
</dbReference>
<dbReference type="EMBL" id="BAABGN010000013">
    <property type="protein sequence ID" value="GAA4431061.1"/>
    <property type="molecule type" value="Genomic_DNA"/>
</dbReference>
<reference evidence="4" key="1">
    <citation type="journal article" date="2019" name="Int. J. Syst. Evol. Microbiol.">
        <title>The Global Catalogue of Microorganisms (GCM) 10K type strain sequencing project: providing services to taxonomists for standard genome sequencing and annotation.</title>
        <authorList>
            <consortium name="The Broad Institute Genomics Platform"/>
            <consortium name="The Broad Institute Genome Sequencing Center for Infectious Disease"/>
            <person name="Wu L."/>
            <person name="Ma J."/>
        </authorList>
    </citation>
    <scope>NUCLEOTIDE SEQUENCE [LARGE SCALE GENOMIC DNA]</scope>
    <source>
        <strain evidence="4">JCM 17810</strain>
    </source>
</reference>
<dbReference type="RefSeq" id="WP_345217942.1">
    <property type="nucleotide sequence ID" value="NZ_BAABGN010000013.1"/>
</dbReference>
<keyword evidence="4" id="KW-1185">Reference proteome</keyword>
<dbReference type="SUPFAM" id="SSF54427">
    <property type="entry name" value="NTF2-like"/>
    <property type="match status" value="1"/>
</dbReference>
<feature type="domain" description="SnoaL-like" evidence="2">
    <location>
        <begin position="26"/>
        <end position="151"/>
    </location>
</feature>
<feature type="compositionally biased region" description="Basic and acidic residues" evidence="1">
    <location>
        <begin position="1"/>
        <end position="12"/>
    </location>
</feature>
<dbReference type="Pfam" id="PF13577">
    <property type="entry name" value="SnoaL_4"/>
    <property type="match status" value="1"/>
</dbReference>
<proteinExistence type="predicted"/>
<sequence>MGSVDDGAHASARDGLPSRGERRPAADDRLAIEELFSRYAWGVDTGDVSAVAELFVEEAVIEDTVAGKLFRPPHAGRDFARYFRGRAVFPGRQHWVGQALMTMTGVDTCRVRSFGMASHLYATGANYLTYLGSYDDQVVRTSAGWRFRERRYGSWQRDTFAGYSAVAKEGSA</sequence>
<name>A0ABP8LLI2_9MICO</name>
<feature type="region of interest" description="Disordered" evidence="1">
    <location>
        <begin position="1"/>
        <end position="24"/>
    </location>
</feature>
<dbReference type="Gene3D" id="3.10.450.50">
    <property type="match status" value="1"/>
</dbReference>
<protein>
    <recommendedName>
        <fullName evidence="2">SnoaL-like domain-containing protein</fullName>
    </recommendedName>
</protein>
<comment type="caution">
    <text evidence="3">The sequence shown here is derived from an EMBL/GenBank/DDBJ whole genome shotgun (WGS) entry which is preliminary data.</text>
</comment>
<gene>
    <name evidence="3" type="ORF">GCM10023169_35220</name>
</gene>
<dbReference type="InterPro" id="IPR037401">
    <property type="entry name" value="SnoaL-like"/>
</dbReference>
<evidence type="ECO:0000259" key="2">
    <source>
        <dbReference type="Pfam" id="PF13577"/>
    </source>
</evidence>
<evidence type="ECO:0000256" key="1">
    <source>
        <dbReference type="SAM" id="MobiDB-lite"/>
    </source>
</evidence>
<dbReference type="Proteomes" id="UP001500622">
    <property type="component" value="Unassembled WGS sequence"/>
</dbReference>
<evidence type="ECO:0000313" key="4">
    <source>
        <dbReference type="Proteomes" id="UP001500622"/>
    </source>
</evidence>
<evidence type="ECO:0000313" key="3">
    <source>
        <dbReference type="EMBL" id="GAA4431061.1"/>
    </source>
</evidence>
<organism evidence="3 4">
    <name type="scientific">Georgenia halophila</name>
    <dbReference type="NCBI Taxonomy" id="620889"/>
    <lineage>
        <taxon>Bacteria</taxon>
        <taxon>Bacillati</taxon>
        <taxon>Actinomycetota</taxon>
        <taxon>Actinomycetes</taxon>
        <taxon>Micrococcales</taxon>
        <taxon>Bogoriellaceae</taxon>
        <taxon>Georgenia</taxon>
    </lineage>
</organism>